<dbReference type="OrthoDB" id="4041024at2"/>
<name>A0A5C4UKB9_9ACTN</name>
<protein>
    <submittedName>
        <fullName evidence="1">Uncharacterized protein</fullName>
    </submittedName>
</protein>
<reference evidence="1 2" key="1">
    <citation type="submission" date="2019-06" db="EMBL/GenBank/DDBJ databases">
        <title>Draft genome of Streptomyces sedi sp. JCM16909.</title>
        <authorList>
            <person name="Klykleung N."/>
            <person name="Tanasupawat S."/>
            <person name="Kudo T."/>
            <person name="Yuki M."/>
            <person name="Ohkuma M."/>
        </authorList>
    </citation>
    <scope>NUCLEOTIDE SEQUENCE [LARGE SCALE GENOMIC DNA]</scope>
    <source>
        <strain evidence="1 2">JCM 16909</strain>
    </source>
</reference>
<evidence type="ECO:0000313" key="1">
    <source>
        <dbReference type="EMBL" id="TNM24127.1"/>
    </source>
</evidence>
<accession>A0A5C4UKB9</accession>
<evidence type="ECO:0000313" key="2">
    <source>
        <dbReference type="Proteomes" id="UP000311713"/>
    </source>
</evidence>
<proteinExistence type="predicted"/>
<keyword evidence="2" id="KW-1185">Reference proteome</keyword>
<gene>
    <name evidence="1" type="ORF">FH715_27590</name>
</gene>
<dbReference type="AlphaFoldDB" id="A0A5C4UKB9"/>
<organism evidence="1 2">
    <name type="scientific">Streptomyces sedi</name>
    <dbReference type="NCBI Taxonomy" id="555059"/>
    <lineage>
        <taxon>Bacteria</taxon>
        <taxon>Bacillati</taxon>
        <taxon>Actinomycetota</taxon>
        <taxon>Actinomycetes</taxon>
        <taxon>Kitasatosporales</taxon>
        <taxon>Streptomycetaceae</taxon>
        <taxon>Streptomyces</taxon>
    </lineage>
</organism>
<sequence>MTTRPAHPQWTDDLFPFPTPPALARAVDLAWEADFLATDLYEEGLYDAARVQGSAALPFDLCEVPRAPRGWEYTDPWDATRRPHTPHRSVPELLPFADLGTGTCVGWAVPAPELGRDDHPVAVFGHRTPAVVGRDTRDGLAYLLGLAHPDDAARLASALGLTTGQRPTGDAPIPLDFAPPPGWRHEPCPSGVGLGVLAPADAFADTYPTFLGDIDDILTGASDLLDAGAPASALLGLTAAYHEDPERLTDLHPLWARAYDALDRPFLRARLEAMAEPPRRTTR</sequence>
<dbReference type="RefSeq" id="WP_139650179.1">
    <property type="nucleotide sequence ID" value="NZ_BAAAZS010000049.1"/>
</dbReference>
<dbReference type="EMBL" id="VDGT01000036">
    <property type="protein sequence ID" value="TNM24127.1"/>
    <property type="molecule type" value="Genomic_DNA"/>
</dbReference>
<dbReference type="Proteomes" id="UP000311713">
    <property type="component" value="Unassembled WGS sequence"/>
</dbReference>
<comment type="caution">
    <text evidence="1">The sequence shown here is derived from an EMBL/GenBank/DDBJ whole genome shotgun (WGS) entry which is preliminary data.</text>
</comment>